<dbReference type="SMART" id="SM00347">
    <property type="entry name" value="HTH_MARR"/>
    <property type="match status" value="1"/>
</dbReference>
<dbReference type="PROSITE" id="PS50995">
    <property type="entry name" value="HTH_MARR_2"/>
    <property type="match status" value="1"/>
</dbReference>
<dbReference type="PANTHER" id="PTHR42756">
    <property type="entry name" value="TRANSCRIPTIONAL REGULATOR, MARR"/>
    <property type="match status" value="1"/>
</dbReference>
<evidence type="ECO:0000313" key="5">
    <source>
        <dbReference type="EMBL" id="BCZ45068.1"/>
    </source>
</evidence>
<dbReference type="SUPFAM" id="SSF46785">
    <property type="entry name" value="Winged helix' DNA-binding domain"/>
    <property type="match status" value="1"/>
</dbReference>
<evidence type="ECO:0000259" key="4">
    <source>
        <dbReference type="PROSITE" id="PS50995"/>
    </source>
</evidence>
<evidence type="ECO:0000256" key="2">
    <source>
        <dbReference type="ARBA" id="ARBA00023125"/>
    </source>
</evidence>
<dbReference type="Proteomes" id="UP000824633">
    <property type="component" value="Chromosome"/>
</dbReference>
<feature type="domain" description="HTH marR-type" evidence="4">
    <location>
        <begin position="13"/>
        <end position="147"/>
    </location>
</feature>
<evidence type="ECO:0000313" key="6">
    <source>
        <dbReference type="Proteomes" id="UP000824633"/>
    </source>
</evidence>
<reference evidence="6" key="1">
    <citation type="submission" date="2021-07" db="EMBL/GenBank/DDBJ databases">
        <title>Complete genome sequencing of a Clostridium isolate.</title>
        <authorList>
            <person name="Ueki A."/>
            <person name="Tonouchi A."/>
        </authorList>
    </citation>
    <scope>NUCLEOTIDE SEQUENCE [LARGE SCALE GENOMIC DNA]</scope>
    <source>
        <strain evidence="6">C5S11</strain>
    </source>
</reference>
<sequence length="156" mass="18197">MEKDNQNNKLENDLDILKEIFIVLKLTNKYYRILCQKFNITEMQFEVLYLLHISGDNGLKMSELGYKLEMARSGVTLLVDKMALAGLVKRRADVEDRRIIKVMITEKGNEIMKEIFPSDEIFKVSSLDFMQQDEKELLCKLIIKTKEKLVSKVSMV</sequence>
<dbReference type="InterPro" id="IPR000835">
    <property type="entry name" value="HTH_MarR-typ"/>
</dbReference>
<dbReference type="PANTHER" id="PTHR42756:SF1">
    <property type="entry name" value="TRANSCRIPTIONAL REPRESSOR OF EMRAB OPERON"/>
    <property type="match status" value="1"/>
</dbReference>
<accession>A0ABM7SZQ6</accession>
<evidence type="ECO:0000256" key="3">
    <source>
        <dbReference type="ARBA" id="ARBA00023163"/>
    </source>
</evidence>
<proteinExistence type="predicted"/>
<organism evidence="5 6">
    <name type="scientific">Clostridium gelidum</name>
    <dbReference type="NCBI Taxonomy" id="704125"/>
    <lineage>
        <taxon>Bacteria</taxon>
        <taxon>Bacillati</taxon>
        <taxon>Bacillota</taxon>
        <taxon>Clostridia</taxon>
        <taxon>Eubacteriales</taxon>
        <taxon>Clostridiaceae</taxon>
        <taxon>Clostridium</taxon>
    </lineage>
</organism>
<dbReference type="InterPro" id="IPR036390">
    <property type="entry name" value="WH_DNA-bd_sf"/>
</dbReference>
<name>A0ABM7SZQ6_9CLOT</name>
<dbReference type="Gene3D" id="1.10.10.10">
    <property type="entry name" value="Winged helix-like DNA-binding domain superfamily/Winged helix DNA-binding domain"/>
    <property type="match status" value="1"/>
</dbReference>
<gene>
    <name evidence="5" type="ORF">psyc5s11_11350</name>
</gene>
<evidence type="ECO:0000256" key="1">
    <source>
        <dbReference type="ARBA" id="ARBA00023015"/>
    </source>
</evidence>
<keyword evidence="6" id="KW-1185">Reference proteome</keyword>
<keyword evidence="1" id="KW-0805">Transcription regulation</keyword>
<keyword evidence="2" id="KW-0238">DNA-binding</keyword>
<keyword evidence="3" id="KW-0804">Transcription</keyword>
<protein>
    <recommendedName>
        <fullName evidence="4">HTH marR-type domain-containing protein</fullName>
    </recommendedName>
</protein>
<dbReference type="PRINTS" id="PR00598">
    <property type="entry name" value="HTHMARR"/>
</dbReference>
<dbReference type="Pfam" id="PF01047">
    <property type="entry name" value="MarR"/>
    <property type="match status" value="1"/>
</dbReference>
<dbReference type="InterPro" id="IPR036388">
    <property type="entry name" value="WH-like_DNA-bd_sf"/>
</dbReference>
<dbReference type="EMBL" id="AP024849">
    <property type="protein sequence ID" value="BCZ45068.1"/>
    <property type="molecule type" value="Genomic_DNA"/>
</dbReference>
<dbReference type="RefSeq" id="WP_224036695.1">
    <property type="nucleotide sequence ID" value="NZ_AP024849.1"/>
</dbReference>